<organism evidence="1">
    <name type="scientific">marine sediment metagenome</name>
    <dbReference type="NCBI Taxonomy" id="412755"/>
    <lineage>
        <taxon>unclassified sequences</taxon>
        <taxon>metagenomes</taxon>
        <taxon>ecological metagenomes</taxon>
    </lineage>
</organism>
<dbReference type="Gene3D" id="3.50.50.60">
    <property type="entry name" value="FAD/NAD(P)-binding domain"/>
    <property type="match status" value="1"/>
</dbReference>
<dbReference type="EMBL" id="BART01026173">
    <property type="protein sequence ID" value="GAG93698.1"/>
    <property type="molecule type" value="Genomic_DNA"/>
</dbReference>
<reference evidence="1" key="1">
    <citation type="journal article" date="2014" name="Front. Microbiol.">
        <title>High frequency of phylogenetically diverse reductive dehalogenase-homologous genes in deep subseafloor sedimentary metagenomes.</title>
        <authorList>
            <person name="Kawai M."/>
            <person name="Futagami T."/>
            <person name="Toyoda A."/>
            <person name="Takaki Y."/>
            <person name="Nishi S."/>
            <person name="Hori S."/>
            <person name="Arai W."/>
            <person name="Tsubouchi T."/>
            <person name="Morono Y."/>
            <person name="Uchiyama I."/>
            <person name="Ito T."/>
            <person name="Fujiyama A."/>
            <person name="Inagaki F."/>
            <person name="Takami H."/>
        </authorList>
    </citation>
    <scope>NUCLEOTIDE SEQUENCE</scope>
    <source>
        <strain evidence="1">Expedition CK06-06</strain>
    </source>
</reference>
<dbReference type="Gene3D" id="3.30.9.10">
    <property type="entry name" value="D-Amino Acid Oxidase, subunit A, domain 2"/>
    <property type="match status" value="1"/>
</dbReference>
<dbReference type="AlphaFoldDB" id="X1CBK6"/>
<evidence type="ECO:0008006" key="2">
    <source>
        <dbReference type="Google" id="ProtNLM"/>
    </source>
</evidence>
<name>X1CBK6_9ZZZZ</name>
<sequence length="67" mass="7099">MVAKTAAELGVNVLLLEEHPSPGLPVFCGEAISEKTLVEAGLCPDPLIIAQPIRKAHIYTPNGKHVT</sequence>
<gene>
    <name evidence="1" type="ORF">S01H4_46769</name>
</gene>
<feature type="non-terminal residue" evidence="1">
    <location>
        <position position="67"/>
    </location>
</feature>
<dbReference type="InterPro" id="IPR036188">
    <property type="entry name" value="FAD/NAD-bd_sf"/>
</dbReference>
<comment type="caution">
    <text evidence="1">The sequence shown here is derived from an EMBL/GenBank/DDBJ whole genome shotgun (WGS) entry which is preliminary data.</text>
</comment>
<accession>X1CBK6</accession>
<protein>
    <recommendedName>
        <fullName evidence="2">FAD/NAD(P)-binding domain-containing protein</fullName>
    </recommendedName>
</protein>
<evidence type="ECO:0000313" key="1">
    <source>
        <dbReference type="EMBL" id="GAG93698.1"/>
    </source>
</evidence>
<proteinExistence type="predicted"/>